<accession>A0A6C0B8P6</accession>
<organism evidence="1">
    <name type="scientific">viral metagenome</name>
    <dbReference type="NCBI Taxonomy" id="1070528"/>
    <lineage>
        <taxon>unclassified sequences</taxon>
        <taxon>metagenomes</taxon>
        <taxon>organismal metagenomes</taxon>
    </lineage>
</organism>
<dbReference type="EMBL" id="MN739101">
    <property type="protein sequence ID" value="QHS88607.1"/>
    <property type="molecule type" value="Genomic_DNA"/>
</dbReference>
<name>A0A6C0B8P6_9ZZZZ</name>
<reference evidence="1" key="1">
    <citation type="journal article" date="2020" name="Nature">
        <title>Giant virus diversity and host interactions through global metagenomics.</title>
        <authorList>
            <person name="Schulz F."/>
            <person name="Roux S."/>
            <person name="Paez-Espino D."/>
            <person name="Jungbluth S."/>
            <person name="Walsh D.A."/>
            <person name="Denef V.J."/>
            <person name="McMahon K.D."/>
            <person name="Konstantinidis K.T."/>
            <person name="Eloe-Fadrosh E.A."/>
            <person name="Kyrpides N.C."/>
            <person name="Woyke T."/>
        </authorList>
    </citation>
    <scope>NUCLEOTIDE SEQUENCE</scope>
    <source>
        <strain evidence="1">GVMAG-M-3300010158-55</strain>
    </source>
</reference>
<proteinExistence type="predicted"/>
<dbReference type="AlphaFoldDB" id="A0A6C0B8P6"/>
<protein>
    <submittedName>
        <fullName evidence="1">Uncharacterized protein</fullName>
    </submittedName>
</protein>
<sequence>MKLLYFFIIYTSEPYFIQNQKNQYVQLVNTECSKFGTIITNTNMNRHLRKDDKKCGKEAIFFKIITVPYYFLV</sequence>
<evidence type="ECO:0000313" key="1">
    <source>
        <dbReference type="EMBL" id="QHS88607.1"/>
    </source>
</evidence>